<dbReference type="EMBL" id="BRXX01000065">
    <property type="protein sequence ID" value="GMH86820.1"/>
    <property type="molecule type" value="Genomic_DNA"/>
</dbReference>
<accession>A0A9W7BF73</accession>
<reference evidence="3" key="1">
    <citation type="journal article" date="2023" name="Commun. Biol.">
        <title>Genome analysis of Parmales, the sister group of diatoms, reveals the evolutionary specialization of diatoms from phago-mixotrophs to photoautotrophs.</title>
        <authorList>
            <person name="Ban H."/>
            <person name="Sato S."/>
            <person name="Yoshikawa S."/>
            <person name="Yamada K."/>
            <person name="Nakamura Y."/>
            <person name="Ichinomiya M."/>
            <person name="Sato N."/>
            <person name="Blanc-Mathieu R."/>
            <person name="Endo H."/>
            <person name="Kuwata A."/>
            <person name="Ogata H."/>
        </authorList>
    </citation>
    <scope>NUCLEOTIDE SEQUENCE [LARGE SCALE GENOMIC DNA]</scope>
    <source>
        <strain evidence="3">NIES 3699</strain>
    </source>
</reference>
<proteinExistence type="predicted"/>
<sequence length="213" mass="23899">MEPSQSQLVTAAIFIALACMPKRWFWNFILTKVLGWSVRGTMPDCDKCVVACYPHTHGLDLFYGLFLIFSTRQESRIMMKASLAWMWILGLPVQAVSRTGSGGQASSLAKAFDSVRTRWLWIWISGTRSKSDHVSSGFYYIAKDAGIPIVFGGIDYRKKQMIPSAPVDPAKYTKDEVLEMYQKFALKHDLANSGCVPGNASTIAWRNSTKKEK</sequence>
<evidence type="ECO:0000259" key="1">
    <source>
        <dbReference type="SMART" id="SM00563"/>
    </source>
</evidence>
<dbReference type="Proteomes" id="UP001165160">
    <property type="component" value="Unassembled WGS sequence"/>
</dbReference>
<dbReference type="InterPro" id="IPR002123">
    <property type="entry name" value="Plipid/glycerol_acylTrfase"/>
</dbReference>
<dbReference type="GO" id="GO:0016746">
    <property type="term" value="F:acyltransferase activity"/>
    <property type="evidence" value="ECO:0007669"/>
    <property type="project" value="InterPro"/>
</dbReference>
<evidence type="ECO:0000313" key="3">
    <source>
        <dbReference type="Proteomes" id="UP001165160"/>
    </source>
</evidence>
<gene>
    <name evidence="2" type="ORF">TrVE_jg1952</name>
</gene>
<name>A0A9W7BF73_9STRA</name>
<protein>
    <recommendedName>
        <fullName evidence="1">Phospholipid/glycerol acyltransferase domain-containing protein</fullName>
    </recommendedName>
</protein>
<keyword evidence="3" id="KW-1185">Reference proteome</keyword>
<dbReference type="SUPFAM" id="SSF69593">
    <property type="entry name" value="Glycerol-3-phosphate (1)-acyltransferase"/>
    <property type="match status" value="1"/>
</dbReference>
<comment type="caution">
    <text evidence="2">The sequence shown here is derived from an EMBL/GenBank/DDBJ whole genome shotgun (WGS) entry which is preliminary data.</text>
</comment>
<feature type="domain" description="Phospholipid/glycerol acyltransferase" evidence="1">
    <location>
        <begin position="48"/>
        <end position="157"/>
    </location>
</feature>
<organism evidence="2 3">
    <name type="scientific">Triparma verrucosa</name>
    <dbReference type="NCBI Taxonomy" id="1606542"/>
    <lineage>
        <taxon>Eukaryota</taxon>
        <taxon>Sar</taxon>
        <taxon>Stramenopiles</taxon>
        <taxon>Ochrophyta</taxon>
        <taxon>Bolidophyceae</taxon>
        <taxon>Parmales</taxon>
        <taxon>Triparmaceae</taxon>
        <taxon>Triparma</taxon>
    </lineage>
</organism>
<dbReference type="AlphaFoldDB" id="A0A9W7BF73"/>
<dbReference type="SMART" id="SM00563">
    <property type="entry name" value="PlsC"/>
    <property type="match status" value="1"/>
</dbReference>
<evidence type="ECO:0000313" key="2">
    <source>
        <dbReference type="EMBL" id="GMH86820.1"/>
    </source>
</evidence>